<evidence type="ECO:0000256" key="4">
    <source>
        <dbReference type="ARBA" id="ARBA00022787"/>
    </source>
</evidence>
<feature type="repeat" description="TPR" evidence="10">
    <location>
        <begin position="392"/>
        <end position="425"/>
    </location>
</feature>
<dbReference type="Pfam" id="PF13432">
    <property type="entry name" value="TPR_16"/>
    <property type="match status" value="1"/>
</dbReference>
<keyword evidence="4" id="KW-1000">Mitochondrion outer membrane</keyword>
<dbReference type="Gene3D" id="1.25.40.10">
    <property type="entry name" value="Tetratricopeptide repeat domain"/>
    <property type="match status" value="2"/>
</dbReference>
<dbReference type="PROSITE" id="PS50005">
    <property type="entry name" value="TPR"/>
    <property type="match status" value="3"/>
</dbReference>
<evidence type="ECO:0000313" key="12">
    <source>
        <dbReference type="EMBL" id="KIJ40278.1"/>
    </source>
</evidence>
<feature type="repeat" description="TPR" evidence="10">
    <location>
        <begin position="460"/>
        <end position="493"/>
    </location>
</feature>
<evidence type="ECO:0000256" key="3">
    <source>
        <dbReference type="ARBA" id="ARBA00022737"/>
    </source>
</evidence>
<dbReference type="GO" id="GO:0045039">
    <property type="term" value="P:protein insertion into mitochondrial inner membrane"/>
    <property type="evidence" value="ECO:0007669"/>
    <property type="project" value="TreeGrafter"/>
</dbReference>
<proteinExistence type="inferred from homology"/>
<evidence type="ECO:0000256" key="1">
    <source>
        <dbReference type="ARBA" id="ARBA00004572"/>
    </source>
</evidence>
<dbReference type="InterPro" id="IPR019734">
    <property type="entry name" value="TPR_rpt"/>
</dbReference>
<comment type="similarity">
    <text evidence="9">Belongs to the Tom70 family.</text>
</comment>
<dbReference type="PANTHER" id="PTHR46208:SF1">
    <property type="entry name" value="MITOCHONDRIAL IMPORT RECEPTOR SUBUNIT TOM70"/>
    <property type="match status" value="1"/>
</dbReference>
<evidence type="ECO:0000256" key="8">
    <source>
        <dbReference type="ARBA" id="ARBA00023136"/>
    </source>
</evidence>
<keyword evidence="6" id="KW-1133">Transmembrane helix</keyword>
<evidence type="ECO:0008006" key="14">
    <source>
        <dbReference type="Google" id="ProtNLM"/>
    </source>
</evidence>
<keyword evidence="5 10" id="KW-0802">TPR repeat</keyword>
<dbReference type="EMBL" id="KN837145">
    <property type="protein sequence ID" value="KIJ40278.1"/>
    <property type="molecule type" value="Genomic_DNA"/>
</dbReference>
<dbReference type="AlphaFoldDB" id="A0A0C9UAV1"/>
<keyword evidence="3" id="KW-0677">Repeat</keyword>
<dbReference type="GO" id="GO:0005741">
    <property type="term" value="C:mitochondrial outer membrane"/>
    <property type="evidence" value="ECO:0007669"/>
    <property type="project" value="UniProtKB-SubCell"/>
</dbReference>
<evidence type="ECO:0000313" key="13">
    <source>
        <dbReference type="Proteomes" id="UP000054279"/>
    </source>
</evidence>
<dbReference type="SUPFAM" id="SSF48452">
    <property type="entry name" value="TPR-like"/>
    <property type="match status" value="3"/>
</dbReference>
<dbReference type="SMART" id="SM00028">
    <property type="entry name" value="TPR"/>
    <property type="match status" value="10"/>
</dbReference>
<dbReference type="GO" id="GO:0008320">
    <property type="term" value="F:protein transmembrane transporter activity"/>
    <property type="evidence" value="ECO:0007669"/>
    <property type="project" value="TreeGrafter"/>
</dbReference>
<dbReference type="PANTHER" id="PTHR46208">
    <property type="entry name" value="MITOCHONDRIAL IMPORT RECEPTOR SUBUNIT TOM70"/>
    <property type="match status" value="1"/>
</dbReference>
<comment type="subcellular location">
    <subcellularLocation>
        <location evidence="1">Mitochondrion outer membrane</location>
        <topology evidence="1">Single-pass membrane protein</topology>
    </subcellularLocation>
</comment>
<evidence type="ECO:0000256" key="5">
    <source>
        <dbReference type="ARBA" id="ARBA00022803"/>
    </source>
</evidence>
<dbReference type="GO" id="GO:0030943">
    <property type="term" value="F:mitochondrion targeting sequence binding"/>
    <property type="evidence" value="ECO:0007669"/>
    <property type="project" value="TreeGrafter"/>
</dbReference>
<reference evidence="12 13" key="1">
    <citation type="submission" date="2014-06" db="EMBL/GenBank/DDBJ databases">
        <title>Evolutionary Origins and Diversification of the Mycorrhizal Mutualists.</title>
        <authorList>
            <consortium name="DOE Joint Genome Institute"/>
            <consortium name="Mycorrhizal Genomics Consortium"/>
            <person name="Kohler A."/>
            <person name="Kuo A."/>
            <person name="Nagy L.G."/>
            <person name="Floudas D."/>
            <person name="Copeland A."/>
            <person name="Barry K.W."/>
            <person name="Cichocki N."/>
            <person name="Veneault-Fourrey C."/>
            <person name="LaButti K."/>
            <person name="Lindquist E.A."/>
            <person name="Lipzen A."/>
            <person name="Lundell T."/>
            <person name="Morin E."/>
            <person name="Murat C."/>
            <person name="Riley R."/>
            <person name="Ohm R."/>
            <person name="Sun H."/>
            <person name="Tunlid A."/>
            <person name="Henrissat B."/>
            <person name="Grigoriev I.V."/>
            <person name="Hibbett D.S."/>
            <person name="Martin F."/>
        </authorList>
    </citation>
    <scope>NUCLEOTIDE SEQUENCE [LARGE SCALE GENOMIC DNA]</scope>
    <source>
        <strain evidence="12 13">SS14</strain>
    </source>
</reference>
<dbReference type="InterPro" id="IPR011990">
    <property type="entry name" value="TPR-like_helical_dom_sf"/>
</dbReference>
<keyword evidence="2" id="KW-0812">Transmembrane</keyword>
<evidence type="ECO:0000256" key="10">
    <source>
        <dbReference type="PROSITE-ProRule" id="PRU00339"/>
    </source>
</evidence>
<evidence type="ECO:0000256" key="6">
    <source>
        <dbReference type="ARBA" id="ARBA00022989"/>
    </source>
</evidence>
<protein>
    <recommendedName>
        <fullName evidence="14">Mitochondrial import receptor subunit TOM70</fullName>
    </recommendedName>
</protein>
<dbReference type="OrthoDB" id="2942533at2759"/>
<feature type="repeat" description="TPR" evidence="10">
    <location>
        <begin position="358"/>
        <end position="391"/>
    </location>
</feature>
<feature type="compositionally biased region" description="Basic and acidic residues" evidence="11">
    <location>
        <begin position="81"/>
        <end position="105"/>
    </location>
</feature>
<keyword evidence="13" id="KW-1185">Reference proteome</keyword>
<dbReference type="HOGENOM" id="CLU_017516_0_1_1"/>
<organism evidence="12 13">
    <name type="scientific">Sphaerobolus stellatus (strain SS14)</name>
    <dbReference type="NCBI Taxonomy" id="990650"/>
    <lineage>
        <taxon>Eukaryota</taxon>
        <taxon>Fungi</taxon>
        <taxon>Dikarya</taxon>
        <taxon>Basidiomycota</taxon>
        <taxon>Agaricomycotina</taxon>
        <taxon>Agaricomycetes</taxon>
        <taxon>Phallomycetidae</taxon>
        <taxon>Geastrales</taxon>
        <taxon>Sphaerobolaceae</taxon>
        <taxon>Sphaerobolus</taxon>
    </lineage>
</organism>
<feature type="compositionally biased region" description="Basic residues" evidence="11">
    <location>
        <begin position="67"/>
        <end position="80"/>
    </location>
</feature>
<feature type="region of interest" description="Disordered" evidence="11">
    <location>
        <begin position="48"/>
        <end position="118"/>
    </location>
</feature>
<dbReference type="Proteomes" id="UP000054279">
    <property type="component" value="Unassembled WGS sequence"/>
</dbReference>
<evidence type="ECO:0000256" key="2">
    <source>
        <dbReference type="ARBA" id="ARBA00022692"/>
    </source>
</evidence>
<gene>
    <name evidence="12" type="ORF">M422DRAFT_68579</name>
</gene>
<dbReference type="GO" id="GO:0030150">
    <property type="term" value="P:protein import into mitochondrial matrix"/>
    <property type="evidence" value="ECO:0007669"/>
    <property type="project" value="TreeGrafter"/>
</dbReference>
<keyword evidence="7" id="KW-0496">Mitochondrion</keyword>
<accession>A0A0C9UAV1</accession>
<evidence type="ECO:0000256" key="7">
    <source>
        <dbReference type="ARBA" id="ARBA00023128"/>
    </source>
</evidence>
<keyword evidence="8" id="KW-0472">Membrane</keyword>
<name>A0A0C9UAV1_SPHS4</name>
<evidence type="ECO:0000256" key="11">
    <source>
        <dbReference type="SAM" id="MobiDB-lite"/>
    </source>
</evidence>
<feature type="compositionally biased region" description="Basic and acidic residues" evidence="11">
    <location>
        <begin position="53"/>
        <end position="66"/>
    </location>
</feature>
<evidence type="ECO:0000256" key="9">
    <source>
        <dbReference type="ARBA" id="ARBA00038030"/>
    </source>
</evidence>
<sequence>MSSSTAESGSSEFLSRVQNFLAENKKAIIIGTAAAVLAAGGAAYYLSTTSRPGDADLHDLEKGEKKKEKKKSKGKKKKSVKDKDGPLLEERQPKPAEEPVSDEPRLTPSEIQALSTEERTKRAATLKASGNAAYAQRKFKEAAEFYTRAIEIAVKPEAVFYSNRAACYINISPPDHQKVVDDCNEALKLDSRYVKALNRRATALEALERYTEALRDYTAATILDNFRNETAAQSVERVLRIISTQEAAEILKTREPRLPSHTFISSYFAAFRPRPELVLPEPSTTGDNTLKLAVDALAARDYAHAMTLVNESLEQGISWDAGRAEALNLRGTFKFLLGDSAGAKEDLENSIKILPSFTQSWVKLASVHMEQADPVNAFKAFDSAIEHDPRDPDIYYHRGQVYFIMGQYAEAAENYTKSTNLDDNFVFSHIQLAVAQYKSESTSTSMVTFRKTLKKFPDRSEPQNYYGELLLDQQRFQDAVEKFDKAIELEEKSTGPKNVLPLVNKGLALYQWKQDVEAAMTLCDEALVIDPECEAAIATLAQLNLQIGNIPKAVEMFSQHADIARSEPELINALTYKYASQAQIEFVNEHPDMASQLSSMARAI</sequence>
<dbReference type="Pfam" id="PF13431">
    <property type="entry name" value="TPR_17"/>
    <property type="match status" value="1"/>
</dbReference>